<feature type="domain" description="Disease resistance protein winged helix" evidence="10">
    <location>
        <begin position="447"/>
        <end position="527"/>
    </location>
</feature>
<dbReference type="AlphaFoldDB" id="A0A0E0FLJ7"/>
<evidence type="ECO:0000256" key="4">
    <source>
        <dbReference type="ARBA" id="ARBA00022741"/>
    </source>
</evidence>
<reference evidence="12" key="1">
    <citation type="submission" date="2015-04" db="UniProtKB">
        <authorList>
            <consortium name="EnsemblPlants"/>
        </authorList>
    </citation>
    <scope>IDENTIFICATION</scope>
    <source>
        <strain evidence="12">SL10</strain>
    </source>
</reference>
<protein>
    <submittedName>
        <fullName evidence="12">Uncharacterized protein</fullName>
    </submittedName>
</protein>
<evidence type="ECO:0000256" key="2">
    <source>
        <dbReference type="ARBA" id="ARBA00022614"/>
    </source>
</evidence>
<evidence type="ECO:0000259" key="8">
    <source>
        <dbReference type="Pfam" id="PF00931"/>
    </source>
</evidence>
<dbReference type="GO" id="GO:0009626">
    <property type="term" value="P:plant-type hypersensitive response"/>
    <property type="evidence" value="ECO:0007669"/>
    <property type="project" value="UniProtKB-ARBA"/>
</dbReference>
<dbReference type="InterPro" id="IPR058922">
    <property type="entry name" value="WHD_DRP"/>
</dbReference>
<name>A0A0E0FLJ7_ORYNI</name>
<evidence type="ECO:0000259" key="11">
    <source>
        <dbReference type="Pfam" id="PF25019"/>
    </source>
</evidence>
<dbReference type="GO" id="GO:0005524">
    <property type="term" value="F:ATP binding"/>
    <property type="evidence" value="ECO:0007669"/>
    <property type="project" value="UniProtKB-KW"/>
</dbReference>
<evidence type="ECO:0000259" key="10">
    <source>
        <dbReference type="Pfam" id="PF23559"/>
    </source>
</evidence>
<dbReference type="Gramene" id="ONIVA01G17740.1">
    <property type="protein sequence ID" value="ONIVA01G17740.1"/>
    <property type="gene ID" value="ONIVA01G17740"/>
</dbReference>
<keyword evidence="13" id="KW-1185">Reference proteome</keyword>
<proteinExistence type="inferred from homology"/>
<evidence type="ECO:0000256" key="5">
    <source>
        <dbReference type="ARBA" id="ARBA00022821"/>
    </source>
</evidence>
<dbReference type="Proteomes" id="UP000006591">
    <property type="component" value="Chromosome 1"/>
</dbReference>
<dbReference type="SUPFAM" id="SSF52540">
    <property type="entry name" value="P-loop containing nucleoside triphosphate hydrolases"/>
    <property type="match status" value="1"/>
</dbReference>
<dbReference type="STRING" id="4536.A0A0E0FLJ7"/>
<dbReference type="GO" id="GO:0042742">
    <property type="term" value="P:defense response to bacterium"/>
    <property type="evidence" value="ECO:0007669"/>
    <property type="project" value="UniProtKB-ARBA"/>
</dbReference>
<dbReference type="InterPro" id="IPR032675">
    <property type="entry name" value="LRR_dom_sf"/>
</dbReference>
<dbReference type="GO" id="GO:0002758">
    <property type="term" value="P:innate immune response-activating signaling pathway"/>
    <property type="evidence" value="ECO:0007669"/>
    <property type="project" value="UniProtKB-ARBA"/>
</dbReference>
<keyword evidence="6" id="KW-0067">ATP-binding</keyword>
<evidence type="ECO:0000313" key="12">
    <source>
        <dbReference type="EnsemblPlants" id="ONIVA01G17740.1"/>
    </source>
</evidence>
<evidence type="ECO:0000256" key="6">
    <source>
        <dbReference type="ARBA" id="ARBA00022840"/>
    </source>
</evidence>
<dbReference type="eggNOG" id="KOG4658">
    <property type="taxonomic scope" value="Eukaryota"/>
</dbReference>
<evidence type="ECO:0000256" key="7">
    <source>
        <dbReference type="SAM" id="MobiDB-lite"/>
    </source>
</evidence>
<dbReference type="HOGENOM" id="CLU_000837_8_8_1"/>
<feature type="domain" description="R13L1/DRL21-like LRR repeat region" evidence="11">
    <location>
        <begin position="710"/>
        <end position="833"/>
    </location>
</feature>
<dbReference type="EnsemblPlants" id="ONIVA01G17740.1">
    <property type="protein sequence ID" value="ONIVA01G17740.1"/>
    <property type="gene ID" value="ONIVA01G17740"/>
</dbReference>
<dbReference type="InterPro" id="IPR027417">
    <property type="entry name" value="P-loop_NTPase"/>
</dbReference>
<dbReference type="FunFam" id="1.10.10.10:FF:000322">
    <property type="entry name" value="Probable disease resistance protein At1g63360"/>
    <property type="match status" value="1"/>
</dbReference>
<reference evidence="12" key="2">
    <citation type="submission" date="2018-04" db="EMBL/GenBank/DDBJ databases">
        <title>OnivRS2 (Oryza nivara Reference Sequence Version 2).</title>
        <authorList>
            <person name="Zhang J."/>
            <person name="Kudrna D."/>
            <person name="Lee S."/>
            <person name="Talag J."/>
            <person name="Rajasekar S."/>
            <person name="Welchert J."/>
            <person name="Hsing Y.-I."/>
            <person name="Wing R.A."/>
        </authorList>
    </citation>
    <scope>NUCLEOTIDE SEQUENCE [LARGE SCALE GENOMIC DNA]</scope>
</reference>
<dbReference type="GO" id="GO:0043531">
    <property type="term" value="F:ADP binding"/>
    <property type="evidence" value="ECO:0007669"/>
    <property type="project" value="InterPro"/>
</dbReference>
<feature type="domain" description="NB-ARC" evidence="8">
    <location>
        <begin position="185"/>
        <end position="350"/>
    </location>
</feature>
<evidence type="ECO:0000313" key="13">
    <source>
        <dbReference type="Proteomes" id="UP000006591"/>
    </source>
</evidence>
<comment type="similarity">
    <text evidence="1">Belongs to the disease resistance NB-LRR family.</text>
</comment>
<evidence type="ECO:0000259" key="9">
    <source>
        <dbReference type="Pfam" id="PF18052"/>
    </source>
</evidence>
<dbReference type="Gene3D" id="1.10.10.10">
    <property type="entry name" value="Winged helix-like DNA-binding domain superfamily/Winged helix DNA-binding domain"/>
    <property type="match status" value="1"/>
</dbReference>
<dbReference type="InterPro" id="IPR042197">
    <property type="entry name" value="Apaf_helical"/>
</dbReference>
<dbReference type="Gene3D" id="3.80.10.10">
    <property type="entry name" value="Ribonuclease Inhibitor"/>
    <property type="match status" value="2"/>
</dbReference>
<dbReference type="Gene3D" id="1.10.8.430">
    <property type="entry name" value="Helical domain of apoptotic protease-activating factors"/>
    <property type="match status" value="1"/>
</dbReference>
<keyword evidence="4" id="KW-0547">Nucleotide-binding</keyword>
<dbReference type="Pfam" id="PF18052">
    <property type="entry name" value="Rx_N"/>
    <property type="match status" value="1"/>
</dbReference>
<feature type="region of interest" description="Disordered" evidence="7">
    <location>
        <begin position="1146"/>
        <end position="1172"/>
    </location>
</feature>
<keyword evidence="2" id="KW-0433">Leucine-rich repeat</keyword>
<dbReference type="Pfam" id="PF25019">
    <property type="entry name" value="LRR_R13L1-DRL21"/>
    <property type="match status" value="1"/>
</dbReference>
<dbReference type="Pfam" id="PF00931">
    <property type="entry name" value="NB-ARC"/>
    <property type="match status" value="1"/>
</dbReference>
<dbReference type="InterPro" id="IPR036388">
    <property type="entry name" value="WH-like_DNA-bd_sf"/>
</dbReference>
<dbReference type="PRINTS" id="PR00364">
    <property type="entry name" value="DISEASERSIST"/>
</dbReference>
<evidence type="ECO:0000256" key="3">
    <source>
        <dbReference type="ARBA" id="ARBA00022737"/>
    </source>
</evidence>
<organism evidence="12">
    <name type="scientific">Oryza nivara</name>
    <name type="common">Indian wild rice</name>
    <name type="synonym">Oryza sativa f. spontanea</name>
    <dbReference type="NCBI Taxonomy" id="4536"/>
    <lineage>
        <taxon>Eukaryota</taxon>
        <taxon>Viridiplantae</taxon>
        <taxon>Streptophyta</taxon>
        <taxon>Embryophyta</taxon>
        <taxon>Tracheophyta</taxon>
        <taxon>Spermatophyta</taxon>
        <taxon>Magnoliopsida</taxon>
        <taxon>Liliopsida</taxon>
        <taxon>Poales</taxon>
        <taxon>Poaceae</taxon>
        <taxon>BOP clade</taxon>
        <taxon>Oryzoideae</taxon>
        <taxon>Oryzeae</taxon>
        <taxon>Oryzinae</taxon>
        <taxon>Oryza</taxon>
    </lineage>
</organism>
<keyword evidence="5" id="KW-0611">Plant defense</keyword>
<sequence>MAEVVTSIVVKPLLSMVKDKVSSYLLQEYRVMEGLEEQHKILKRKLPAILDVISDAEKQASEQREGAKAWLEELKTVAYEANDIFDEFKYEALRREAKKNGHYTALGFDVVKLFPTHNRVMFRYRMGKRLCKIVHDIEVLVTEMNAFRFRFQPQPLVSMQWRQTDSEIFDPTNIISKSRSQEKLKIVNILLGQASNPDLLVLPIVGIGGLGKTTLAQLVYNDSEIQKHFQLLVWVCVSDPFDVDSIAENIVKLADRSKEVKEDGKHQIDYHVSQVTKDKPLQKLQKLVSCQRYLLVLDDVWSRDADKWEKLKASLQHGSIGSAVLTTTRDEQVAQLMQTTDAYNLTALENSIIKEIIDTRAFSLRKDEKPNEQVEMIDKFVNRCVGSPLAATALGSLLRTKETVQEWQAILMRSSICNEETGILHILKLSYDDLPSYMKQCFAFCAMFPKDYVIDVDNLIHVWMANGFIPDEKNVPLETIGNYIFHELASRSFFQDMKQVPFQEYGSKHGNCYRRLCRIHDLMHDVALSVMGNECFSITENPSQKEFFPSTVRHILLSSNEPDTTLNDYMKKRCQSVQTLLCDVLVDRQFQHLAKYSSVRALKLSKEMRLIQLKPKILHHLRYLDLSNTYIKALPGEISILYSLQTLNLSDCYCLRRLPKQMKYMTSLRHLYTHGCLNLKHMPPDFRKLTSLQTLTCFVVGSGSKCSNVGELQKLDIGGHLELHQLQNVRESDAIHTKLDSKRKIMELSLVWDNEEPRNETADSSHNKVMEALRPHDNLLVLKVAFYKGTTLPSWVSMLEGLIELDLSTSYTRCENIPQLWQLQYLQLLRLAGFDRLQYLCSIGENSTTCSIFPKLKELTLENLKSFKGWWDKTERQEQPSCDNDNNKTPTALPNFPQELQLIELNKIDRCQQVEATHVKTPMFPNLENIRIRDCPKLASLPEARKLSVLHITKGSQQLLFCIPRYITSLSTLSLLQGRVETAPPAEHNLIEWVDDNENWKGESPLADMRLDNFNMFFLSGAHALWTCFAQLIVLRICRCDVLIHWPEKEFQGLVSLKTLGIVSCNKLKGYAQAPERSTSGGGQLLTRLESLTIIECKSLVEVFNTPPSLKYLHIRRCPELKSIFGKQRRGSTLIEGPCSDNIVSAPVLEPSSPAGDHFSPPESLESPHSGELPSLVQLNLHHCKSLASLPDSPQAYSSLQQLIINECPALKVLPTCLRQRLGSLERKELDARHEERFLQSDK</sequence>
<dbReference type="Pfam" id="PF23559">
    <property type="entry name" value="WHD_DRP"/>
    <property type="match status" value="1"/>
</dbReference>
<dbReference type="InterPro" id="IPR002182">
    <property type="entry name" value="NB-ARC"/>
</dbReference>
<dbReference type="SUPFAM" id="SSF52058">
    <property type="entry name" value="L domain-like"/>
    <property type="match status" value="2"/>
</dbReference>
<dbReference type="Gene3D" id="1.20.5.4130">
    <property type="match status" value="1"/>
</dbReference>
<dbReference type="Gene3D" id="3.40.50.300">
    <property type="entry name" value="P-loop containing nucleotide triphosphate hydrolases"/>
    <property type="match status" value="1"/>
</dbReference>
<feature type="domain" description="Disease resistance N-terminal" evidence="9">
    <location>
        <begin position="14"/>
        <end position="99"/>
    </location>
</feature>
<accession>A0A0E0FLJ7</accession>
<dbReference type="InterPro" id="IPR041118">
    <property type="entry name" value="Rx_N"/>
</dbReference>
<dbReference type="PANTHER" id="PTHR36766">
    <property type="entry name" value="PLANT BROAD-SPECTRUM MILDEW RESISTANCE PROTEIN RPW8"/>
    <property type="match status" value="1"/>
</dbReference>
<evidence type="ECO:0000256" key="1">
    <source>
        <dbReference type="ARBA" id="ARBA00008894"/>
    </source>
</evidence>
<keyword evidence="3" id="KW-0677">Repeat</keyword>
<dbReference type="PANTHER" id="PTHR36766:SF55">
    <property type="entry name" value="OS11G0492900 PROTEIN"/>
    <property type="match status" value="1"/>
</dbReference>
<dbReference type="OMA" id="FITRCEM"/>
<dbReference type="InterPro" id="IPR056789">
    <property type="entry name" value="LRR_R13L1-DRL21"/>
</dbReference>